<dbReference type="EMBL" id="JAPWDV010000001">
    <property type="protein sequence ID" value="KAJ6225689.1"/>
    <property type="molecule type" value="Genomic_DNA"/>
</dbReference>
<gene>
    <name evidence="2" type="ORF">RDWZM_004234</name>
</gene>
<feature type="compositionally biased region" description="Low complexity" evidence="1">
    <location>
        <begin position="38"/>
        <end position="47"/>
    </location>
</feature>
<keyword evidence="3" id="KW-1185">Reference proteome</keyword>
<evidence type="ECO:0000313" key="3">
    <source>
        <dbReference type="Proteomes" id="UP001142055"/>
    </source>
</evidence>
<comment type="caution">
    <text evidence="2">The sequence shown here is derived from an EMBL/GenBank/DDBJ whole genome shotgun (WGS) entry which is preliminary data.</text>
</comment>
<feature type="compositionally biased region" description="Polar residues" evidence="1">
    <location>
        <begin position="48"/>
        <end position="58"/>
    </location>
</feature>
<organism evidence="2 3">
    <name type="scientific">Blomia tropicalis</name>
    <name type="common">Mite</name>
    <dbReference type="NCBI Taxonomy" id="40697"/>
    <lineage>
        <taxon>Eukaryota</taxon>
        <taxon>Metazoa</taxon>
        <taxon>Ecdysozoa</taxon>
        <taxon>Arthropoda</taxon>
        <taxon>Chelicerata</taxon>
        <taxon>Arachnida</taxon>
        <taxon>Acari</taxon>
        <taxon>Acariformes</taxon>
        <taxon>Sarcoptiformes</taxon>
        <taxon>Astigmata</taxon>
        <taxon>Glycyphagoidea</taxon>
        <taxon>Echimyopodidae</taxon>
        <taxon>Blomia</taxon>
    </lineage>
</organism>
<dbReference type="Proteomes" id="UP001142055">
    <property type="component" value="Chromosome 1"/>
</dbReference>
<evidence type="ECO:0000313" key="2">
    <source>
        <dbReference type="EMBL" id="KAJ6225689.1"/>
    </source>
</evidence>
<sequence>MSIQEDESELEEVVLNETEKEFQNLTYILMKHQCMDKPPTGGPKPTTVQTTSQPSNVNDYEPTLRQLKPFFREWLEIKYSFDEMITNNGGRKNGLPKAELEPIHHRCRALREMLKTFKLNDQHCEQLQSFKNWLSSQNDSLQKEIEKSVK</sequence>
<name>A0A9Q0MH34_BLOTA</name>
<dbReference type="AlphaFoldDB" id="A0A9Q0MH34"/>
<protein>
    <submittedName>
        <fullName evidence="2">Uncharacterized protein</fullName>
    </submittedName>
</protein>
<feature type="region of interest" description="Disordered" evidence="1">
    <location>
        <begin position="38"/>
        <end position="60"/>
    </location>
</feature>
<accession>A0A9Q0MH34</accession>
<reference evidence="2" key="1">
    <citation type="submission" date="2022-12" db="EMBL/GenBank/DDBJ databases">
        <title>Genome assemblies of Blomia tropicalis.</title>
        <authorList>
            <person name="Cui Y."/>
        </authorList>
    </citation>
    <scope>NUCLEOTIDE SEQUENCE</scope>
    <source>
        <tissue evidence="2">Adult mites</tissue>
    </source>
</reference>
<evidence type="ECO:0000256" key="1">
    <source>
        <dbReference type="SAM" id="MobiDB-lite"/>
    </source>
</evidence>
<proteinExistence type="predicted"/>